<evidence type="ECO:0000256" key="2">
    <source>
        <dbReference type="ARBA" id="ARBA00022475"/>
    </source>
</evidence>
<keyword evidence="10" id="KW-1185">Reference proteome</keyword>
<evidence type="ECO:0000256" key="6">
    <source>
        <dbReference type="SAM" id="MobiDB-lite"/>
    </source>
</evidence>
<dbReference type="Gene3D" id="1.20.1440.80">
    <property type="entry name" value="Gap junction channel protein cysteine-rich domain"/>
    <property type="match status" value="1"/>
</dbReference>
<reference evidence="10" key="1">
    <citation type="journal article" date="2002" name="Science">
        <title>The draft genome of Ciona intestinalis: insights into chordate and vertebrate origins.</title>
        <authorList>
            <person name="Dehal P."/>
            <person name="Satou Y."/>
            <person name="Campbell R.K."/>
            <person name="Chapman J."/>
            <person name="Degnan B."/>
            <person name="De Tomaso A."/>
            <person name="Davidson B."/>
            <person name="Di Gregorio A."/>
            <person name="Gelpke M."/>
            <person name="Goodstein D.M."/>
            <person name="Harafuji N."/>
            <person name="Hastings K.E."/>
            <person name="Ho I."/>
            <person name="Hotta K."/>
            <person name="Huang W."/>
            <person name="Kawashima T."/>
            <person name="Lemaire P."/>
            <person name="Martinez D."/>
            <person name="Meinertzhagen I.A."/>
            <person name="Necula S."/>
            <person name="Nonaka M."/>
            <person name="Putnam N."/>
            <person name="Rash S."/>
            <person name="Saiga H."/>
            <person name="Satake M."/>
            <person name="Terry A."/>
            <person name="Yamada L."/>
            <person name="Wang H.G."/>
            <person name="Awazu S."/>
            <person name="Azumi K."/>
            <person name="Boore J."/>
            <person name="Branno M."/>
            <person name="Chin-Bow S."/>
            <person name="DeSantis R."/>
            <person name="Doyle S."/>
            <person name="Francino P."/>
            <person name="Keys D.N."/>
            <person name="Haga S."/>
            <person name="Hayashi H."/>
            <person name="Hino K."/>
            <person name="Imai K.S."/>
            <person name="Inaba K."/>
            <person name="Kano S."/>
            <person name="Kobayashi K."/>
            <person name="Kobayashi M."/>
            <person name="Lee B.I."/>
            <person name="Makabe K.W."/>
            <person name="Manohar C."/>
            <person name="Matassi G."/>
            <person name="Medina M."/>
            <person name="Mochizuki Y."/>
            <person name="Mount S."/>
            <person name="Morishita T."/>
            <person name="Miura S."/>
            <person name="Nakayama A."/>
            <person name="Nishizaka S."/>
            <person name="Nomoto H."/>
            <person name="Ohta F."/>
            <person name="Oishi K."/>
            <person name="Rigoutsos I."/>
            <person name="Sano M."/>
            <person name="Sasaki A."/>
            <person name="Sasakura Y."/>
            <person name="Shoguchi E."/>
            <person name="Shin-i T."/>
            <person name="Spagnuolo A."/>
            <person name="Stainier D."/>
            <person name="Suzuki M.M."/>
            <person name="Tassy O."/>
            <person name="Takatori N."/>
            <person name="Tokuoka M."/>
            <person name="Yagi K."/>
            <person name="Yoshizaki F."/>
            <person name="Wada S."/>
            <person name="Zhang C."/>
            <person name="Hyatt P.D."/>
            <person name="Larimer F."/>
            <person name="Detter C."/>
            <person name="Doggett N."/>
            <person name="Glavina T."/>
            <person name="Hawkins T."/>
            <person name="Richardson P."/>
            <person name="Lucas S."/>
            <person name="Kohara Y."/>
            <person name="Levine M."/>
            <person name="Satoh N."/>
            <person name="Rokhsar D.S."/>
        </authorList>
    </citation>
    <scope>NUCLEOTIDE SEQUENCE [LARGE SCALE GENOMIC DNA]</scope>
</reference>
<reference evidence="9" key="3">
    <citation type="submission" date="2025-08" db="UniProtKB">
        <authorList>
            <consortium name="Ensembl"/>
        </authorList>
    </citation>
    <scope>IDENTIFICATION</scope>
</reference>
<dbReference type="GeneTree" id="ENSGT01150000286949"/>
<evidence type="ECO:0000259" key="8">
    <source>
        <dbReference type="SMART" id="SM00037"/>
    </source>
</evidence>
<keyword evidence="2" id="KW-1003">Cell membrane</keyword>
<dbReference type="EMBL" id="EAAA01002325">
    <property type="status" value="NOT_ANNOTATED_CDS"/>
    <property type="molecule type" value="Genomic_DNA"/>
</dbReference>
<dbReference type="InParanoid" id="F7AX69"/>
<evidence type="ECO:0000313" key="10">
    <source>
        <dbReference type="Proteomes" id="UP000008144"/>
    </source>
</evidence>
<dbReference type="STRING" id="7719.ENSCINP00000007535"/>
<comment type="subcellular location">
    <subcellularLocation>
        <location evidence="1">Cell membrane</location>
        <topology evidence="1">Multi-pass membrane protein</topology>
    </subcellularLocation>
</comment>
<dbReference type="InterPro" id="IPR038359">
    <property type="entry name" value="Connexin_N_sf"/>
</dbReference>
<sequence>MSWHLIEKILDEVSKQSTFVGKVWVTLLFVFRIIAVTRIGDTVYADEQAAFKCNTRQPGCENVCFNKFSPISHMRFWGFQIIIVATPAMMFMVYAAHTVSKLPGPCKLSGRRIDAGVVKKRRRRDPGVLRRKSNFGASNQLNETILSTSRFSKPSTNLSKVFHPPMYSGGVRRRPDNPPTYESRNSYPSHHVTTPSAPTVETTRSEPFKPNVNHNDVIQ</sequence>
<dbReference type="PANTHER" id="PTHR11984">
    <property type="entry name" value="CONNEXIN"/>
    <property type="match status" value="1"/>
</dbReference>
<feature type="compositionally biased region" description="Polar residues" evidence="6">
    <location>
        <begin position="180"/>
        <end position="202"/>
    </location>
</feature>
<dbReference type="HOGENOM" id="CLU_1264080_0_0_1"/>
<dbReference type="InterPro" id="IPR000500">
    <property type="entry name" value="Connexin"/>
</dbReference>
<dbReference type="PANTHER" id="PTHR11984:SF53">
    <property type="entry name" value="GAP JUNCTION PROTEIN"/>
    <property type="match status" value="1"/>
</dbReference>
<evidence type="ECO:0000256" key="5">
    <source>
        <dbReference type="ARBA" id="ARBA00023136"/>
    </source>
</evidence>
<keyword evidence="4 7" id="KW-1133">Transmembrane helix</keyword>
<dbReference type="Ensembl" id="ENSCINT00000007535.3">
    <property type="protein sequence ID" value="ENSCINP00000007535.3"/>
    <property type="gene ID" value="ENSCING00000018515.1"/>
</dbReference>
<reference evidence="9" key="2">
    <citation type="journal article" date="2008" name="Genome Biol.">
        <title>Improved genome assembly and evidence-based global gene model set for the chordate Ciona intestinalis: new insight into intron and operon populations.</title>
        <authorList>
            <person name="Satou Y."/>
            <person name="Mineta K."/>
            <person name="Ogasawara M."/>
            <person name="Sasakura Y."/>
            <person name="Shoguchi E."/>
            <person name="Ueno K."/>
            <person name="Yamada L."/>
            <person name="Matsumoto J."/>
            <person name="Wasserscheid J."/>
            <person name="Dewar K."/>
            <person name="Wiley G.B."/>
            <person name="Macmil S.L."/>
            <person name="Roe B.A."/>
            <person name="Zeller R.W."/>
            <person name="Hastings K.E."/>
            <person name="Lemaire P."/>
            <person name="Lindquist E."/>
            <person name="Endo T."/>
            <person name="Hotta K."/>
            <person name="Inaba K."/>
        </authorList>
    </citation>
    <scope>NUCLEOTIDE SEQUENCE [LARGE SCALE GENOMIC DNA]</scope>
    <source>
        <strain evidence="9">wild type</strain>
    </source>
</reference>
<feature type="region of interest" description="Disordered" evidence="6">
    <location>
        <begin position="162"/>
        <end position="219"/>
    </location>
</feature>
<feature type="domain" description="Connexin N-terminal" evidence="8">
    <location>
        <begin position="42"/>
        <end position="75"/>
    </location>
</feature>
<dbReference type="AlphaFoldDB" id="F7AX69"/>
<evidence type="ECO:0000256" key="1">
    <source>
        <dbReference type="ARBA" id="ARBA00004651"/>
    </source>
</evidence>
<evidence type="ECO:0000256" key="4">
    <source>
        <dbReference type="ARBA" id="ARBA00022989"/>
    </source>
</evidence>
<evidence type="ECO:0000256" key="3">
    <source>
        <dbReference type="ARBA" id="ARBA00022692"/>
    </source>
</evidence>
<evidence type="ECO:0000313" key="9">
    <source>
        <dbReference type="Ensembl" id="ENSCINP00000007535.3"/>
    </source>
</evidence>
<feature type="transmembrane region" description="Helical" evidence="7">
    <location>
        <begin position="76"/>
        <end position="96"/>
    </location>
</feature>
<reference evidence="9" key="4">
    <citation type="submission" date="2025-09" db="UniProtKB">
        <authorList>
            <consortium name="Ensembl"/>
        </authorList>
    </citation>
    <scope>IDENTIFICATION</scope>
</reference>
<accession>F7AX69</accession>
<dbReference type="Pfam" id="PF00029">
    <property type="entry name" value="Connexin"/>
    <property type="match status" value="1"/>
</dbReference>
<dbReference type="GO" id="GO:0005922">
    <property type="term" value="C:connexin complex"/>
    <property type="evidence" value="ECO:0000318"/>
    <property type="project" value="GO_Central"/>
</dbReference>
<dbReference type="GO" id="GO:0007267">
    <property type="term" value="P:cell-cell signaling"/>
    <property type="evidence" value="ECO:0000318"/>
    <property type="project" value="GO_Central"/>
</dbReference>
<dbReference type="SMART" id="SM00037">
    <property type="entry name" value="CNX"/>
    <property type="match status" value="1"/>
</dbReference>
<dbReference type="PRINTS" id="PR00206">
    <property type="entry name" value="CONNEXIN"/>
</dbReference>
<dbReference type="GO" id="GO:0005243">
    <property type="term" value="F:gap junction channel activity"/>
    <property type="evidence" value="ECO:0000318"/>
    <property type="project" value="GO_Central"/>
</dbReference>
<keyword evidence="5 7" id="KW-0472">Membrane</keyword>
<keyword evidence="3 7" id="KW-0812">Transmembrane</keyword>
<organism evidence="9 10">
    <name type="scientific">Ciona intestinalis</name>
    <name type="common">Transparent sea squirt</name>
    <name type="synonym">Ascidia intestinalis</name>
    <dbReference type="NCBI Taxonomy" id="7719"/>
    <lineage>
        <taxon>Eukaryota</taxon>
        <taxon>Metazoa</taxon>
        <taxon>Chordata</taxon>
        <taxon>Tunicata</taxon>
        <taxon>Ascidiacea</taxon>
        <taxon>Phlebobranchia</taxon>
        <taxon>Cionidae</taxon>
        <taxon>Ciona</taxon>
    </lineage>
</organism>
<protein>
    <recommendedName>
        <fullName evidence="8">Connexin N-terminal domain-containing protein</fullName>
    </recommendedName>
</protein>
<proteinExistence type="predicted"/>
<name>F7AX69_CIOIN</name>
<dbReference type="Proteomes" id="UP000008144">
    <property type="component" value="Chromosome 7"/>
</dbReference>
<dbReference type="InterPro" id="IPR013092">
    <property type="entry name" value="Connexin_N"/>
</dbReference>
<evidence type="ECO:0000256" key="7">
    <source>
        <dbReference type="SAM" id="Phobius"/>
    </source>
</evidence>